<accession>A0A1I8J0T9</accession>
<evidence type="ECO:0000256" key="1">
    <source>
        <dbReference type="SAM" id="MobiDB-lite"/>
    </source>
</evidence>
<dbReference type="Proteomes" id="UP000095280">
    <property type="component" value="Unplaced"/>
</dbReference>
<dbReference type="GO" id="GO:0070124">
    <property type="term" value="P:mitochondrial translational initiation"/>
    <property type="evidence" value="ECO:0007669"/>
    <property type="project" value="TreeGrafter"/>
</dbReference>
<reference evidence="3" key="1">
    <citation type="submission" date="2016-11" db="UniProtKB">
        <authorList>
            <consortium name="WormBaseParasite"/>
        </authorList>
    </citation>
    <scope>IDENTIFICATION</scope>
</reference>
<sequence length="272" mass="29171">PNGSPQQSRALPAVYQSVVATLRCCRNASAALPTASSSLAGRIRSFSSSGSVGGGKRGGTSRQQQHSRTELELAASHDLRRPVRLLGISGESLGVCRLDQARTRAAESGARLRLVPEKSGADSAGDENSLPIYRMVTEAANFGDEDPQKLRQKRRQQQQKPPPEIRISERIDPHMLSVKLQQTRRLLDNQQRRRVEDGVNVSGVRLMISADRRKSGGQAALESLVSRISAELMKPSDGSGGGDLESGLQLRLTVTGQATAESVVCLVTLATA</sequence>
<evidence type="ECO:0000313" key="2">
    <source>
        <dbReference type="Proteomes" id="UP000095280"/>
    </source>
</evidence>
<dbReference type="GO" id="GO:0003743">
    <property type="term" value="F:translation initiation factor activity"/>
    <property type="evidence" value="ECO:0007669"/>
    <property type="project" value="InterPro"/>
</dbReference>
<feature type="region of interest" description="Disordered" evidence="1">
    <location>
        <begin position="141"/>
        <end position="167"/>
    </location>
</feature>
<evidence type="ECO:0000313" key="3">
    <source>
        <dbReference type="WBParaSite" id="maker-uti_cns_0045364-snap-gene-3.16-mRNA-1"/>
    </source>
</evidence>
<dbReference type="InterPro" id="IPR001288">
    <property type="entry name" value="Translation_initiation_fac_3"/>
</dbReference>
<name>A0A1I8J0T9_9PLAT</name>
<protein>
    <submittedName>
        <fullName evidence="3">IF3_N domain-containing protein</fullName>
    </submittedName>
</protein>
<proteinExistence type="predicted"/>
<dbReference type="AlphaFoldDB" id="A0A1I8J0T9"/>
<dbReference type="PANTHER" id="PTHR10938">
    <property type="entry name" value="TRANSLATION INITIATION FACTOR IF-3"/>
    <property type="match status" value="1"/>
</dbReference>
<dbReference type="PANTHER" id="PTHR10938:SF0">
    <property type="entry name" value="TRANSLATION INITIATION FACTOR IF-3, MITOCHONDRIAL"/>
    <property type="match status" value="1"/>
</dbReference>
<feature type="region of interest" description="Disordered" evidence="1">
    <location>
        <begin position="46"/>
        <end position="75"/>
    </location>
</feature>
<keyword evidence="2" id="KW-1185">Reference proteome</keyword>
<dbReference type="GO" id="GO:0005739">
    <property type="term" value="C:mitochondrion"/>
    <property type="evidence" value="ECO:0007669"/>
    <property type="project" value="TreeGrafter"/>
</dbReference>
<dbReference type="GO" id="GO:0043022">
    <property type="term" value="F:ribosome binding"/>
    <property type="evidence" value="ECO:0007669"/>
    <property type="project" value="TreeGrafter"/>
</dbReference>
<organism evidence="2 3">
    <name type="scientific">Macrostomum lignano</name>
    <dbReference type="NCBI Taxonomy" id="282301"/>
    <lineage>
        <taxon>Eukaryota</taxon>
        <taxon>Metazoa</taxon>
        <taxon>Spiralia</taxon>
        <taxon>Lophotrochozoa</taxon>
        <taxon>Platyhelminthes</taxon>
        <taxon>Rhabditophora</taxon>
        <taxon>Macrostomorpha</taxon>
        <taxon>Macrostomida</taxon>
        <taxon>Macrostomidae</taxon>
        <taxon>Macrostomum</taxon>
    </lineage>
</organism>
<dbReference type="GO" id="GO:0032790">
    <property type="term" value="P:ribosome disassembly"/>
    <property type="evidence" value="ECO:0007669"/>
    <property type="project" value="TreeGrafter"/>
</dbReference>
<dbReference type="WBParaSite" id="maker-uti_cns_0045364-snap-gene-3.16-mRNA-1">
    <property type="protein sequence ID" value="maker-uti_cns_0045364-snap-gene-3.16-mRNA-1"/>
    <property type="gene ID" value="maker-uti_cns_0045364-snap-gene-3.16"/>
</dbReference>